<reference evidence="1" key="1">
    <citation type="submission" date="2022-10" db="EMBL/GenBank/DDBJ databases">
        <authorList>
            <person name="Botero Cardona J."/>
        </authorList>
    </citation>
    <scope>NUCLEOTIDE SEQUENCE</scope>
    <source>
        <strain evidence="1">R-83534</strain>
    </source>
</reference>
<evidence type="ECO:0000313" key="1">
    <source>
        <dbReference type="EMBL" id="CAI3932844.1"/>
    </source>
</evidence>
<sequence>MLTQVYLISIYFKLFTSKKQDFTDFIIFIQNVINDDHRTTLIYFTKQLR</sequence>
<dbReference type="Proteomes" id="UP001154272">
    <property type="component" value="Unassembled WGS sequence"/>
</dbReference>
<name>A0ABM9HLR0_9PROT</name>
<evidence type="ECO:0008006" key="3">
    <source>
        <dbReference type="Google" id="ProtNLM"/>
    </source>
</evidence>
<comment type="caution">
    <text evidence="1">The sequence shown here is derived from an EMBL/GenBank/DDBJ whole genome shotgun (WGS) entry which is preliminary data.</text>
</comment>
<protein>
    <recommendedName>
        <fullName evidence="3">Transposase</fullName>
    </recommendedName>
</protein>
<gene>
    <name evidence="1" type="ORF">R83534S58_LOCUS641</name>
</gene>
<keyword evidence="2" id="KW-1185">Reference proteome</keyword>
<organism evidence="1 2">
    <name type="scientific">Commensalibacter papalotli</name>
    <name type="common">ex Botero et al. 2024</name>
    <dbReference type="NCBI Taxonomy" id="2972766"/>
    <lineage>
        <taxon>Bacteria</taxon>
        <taxon>Pseudomonadati</taxon>
        <taxon>Pseudomonadota</taxon>
        <taxon>Alphaproteobacteria</taxon>
        <taxon>Acetobacterales</taxon>
        <taxon>Acetobacteraceae</taxon>
    </lineage>
</organism>
<dbReference type="EMBL" id="CAMXCH010000001">
    <property type="protein sequence ID" value="CAI3932844.1"/>
    <property type="molecule type" value="Genomic_DNA"/>
</dbReference>
<accession>A0ABM9HLR0</accession>
<evidence type="ECO:0000313" key="2">
    <source>
        <dbReference type="Proteomes" id="UP001154272"/>
    </source>
</evidence>
<proteinExistence type="predicted"/>